<proteinExistence type="predicted"/>
<feature type="domain" description="PG-1098 ferredoxin-like" evidence="2">
    <location>
        <begin position="280"/>
        <end position="322"/>
    </location>
</feature>
<reference evidence="3 4" key="1">
    <citation type="submission" date="2018-07" db="EMBL/GenBank/DDBJ databases">
        <title>Leeuwenhoekiella genomics.</title>
        <authorList>
            <person name="Tahon G."/>
            <person name="Willems A."/>
        </authorList>
    </citation>
    <scope>NUCLEOTIDE SEQUENCE [LARGE SCALE GENOMIC DNA]</scope>
    <source>
        <strain evidence="3 4">LMG 1345</strain>
    </source>
</reference>
<dbReference type="Proteomes" id="UP000290608">
    <property type="component" value="Unassembled WGS sequence"/>
</dbReference>
<gene>
    <name evidence="3" type="ORF">DSL99_1782</name>
</gene>
<dbReference type="Gene3D" id="3.40.50.150">
    <property type="entry name" value="Vaccinia Virus protein VP39"/>
    <property type="match status" value="1"/>
</dbReference>
<dbReference type="STRING" id="1122159.SAMN02745246_01877"/>
<dbReference type="EMBL" id="QOVL01000007">
    <property type="protein sequence ID" value="RXG30739.1"/>
    <property type="molecule type" value="Genomic_DNA"/>
</dbReference>
<evidence type="ECO:0000259" key="2">
    <source>
        <dbReference type="Pfam" id="PF22013"/>
    </source>
</evidence>
<dbReference type="Pfam" id="PF18096">
    <property type="entry name" value="Thump_like"/>
    <property type="match status" value="1"/>
</dbReference>
<dbReference type="InterPro" id="IPR054168">
    <property type="entry name" value="PG_1098_Fer"/>
</dbReference>
<dbReference type="AlphaFoldDB" id="A0A4V1KSE8"/>
<sequence>MNKRLLDPDVIEFIKEHYKEDASRIILNKSPFADVSSQELAQQIIGLQKAEKKLPTWFKTPQIYFPSKLNLEQTSSEKTAAYKAGLFSGRNSIDLTGGFGIDDYYLSKRFEHLTHCELNADLAEIAQHNYKSLGVENVTVTSKNSISYLEGSTEKYDLIYTDPSRRHDSKGKVFMLKDCEPNIPENLNFLLGIADKILIKTSPLLDITAALSELRKVVTIHCVAVKNEVKELLWIIDKNQNSDSIDYIAVNLDSDFDEPVVIANTKLNHAEAIYGEPHAYLYEPNAALLKLGAFNWISENYKLDKLSANAHLYTSEELIAFPGRRFQIDSVINYSKKEVSKSFKNTQANITTRNFKESVSALRKKFKIKDGGETYLFFTTLANNSTVVIKCRKS</sequence>
<dbReference type="InterPro" id="IPR029063">
    <property type="entry name" value="SAM-dependent_MTases_sf"/>
</dbReference>
<feature type="domain" description="THUMP-like" evidence="1">
    <location>
        <begin position="323"/>
        <end position="393"/>
    </location>
</feature>
<name>A0A4V1KSE8_9FLAO</name>
<dbReference type="RefSeq" id="WP_073098962.1">
    <property type="nucleotide sequence ID" value="NZ_QOVL01000007.1"/>
</dbReference>
<evidence type="ECO:0000313" key="3">
    <source>
        <dbReference type="EMBL" id="RXG30739.1"/>
    </source>
</evidence>
<accession>A0A4V1KSE8</accession>
<evidence type="ECO:0000313" key="4">
    <source>
        <dbReference type="Proteomes" id="UP000290608"/>
    </source>
</evidence>
<dbReference type="Pfam" id="PF22013">
    <property type="entry name" value="PG_1098_Fer"/>
    <property type="match status" value="1"/>
</dbReference>
<protein>
    <submittedName>
        <fullName evidence="3">Uncharacterized protein</fullName>
    </submittedName>
</protein>
<dbReference type="Gene3D" id="1.10.10.1110">
    <property type="entry name" value="Methyltransferase PG1098, N-terminal domain"/>
    <property type="match status" value="1"/>
</dbReference>
<evidence type="ECO:0000259" key="1">
    <source>
        <dbReference type="Pfam" id="PF18096"/>
    </source>
</evidence>
<comment type="caution">
    <text evidence="3">The sequence shown here is derived from an EMBL/GenBank/DDBJ whole genome shotgun (WGS) entry which is preliminary data.</text>
</comment>
<dbReference type="InterPro" id="IPR041497">
    <property type="entry name" value="Thump-like"/>
</dbReference>
<dbReference type="SUPFAM" id="SSF53335">
    <property type="entry name" value="S-adenosyl-L-methionine-dependent methyltransferases"/>
    <property type="match status" value="1"/>
</dbReference>
<organism evidence="3 4">
    <name type="scientific">Leeuwenhoekiella marinoflava</name>
    <dbReference type="NCBI Taxonomy" id="988"/>
    <lineage>
        <taxon>Bacteria</taxon>
        <taxon>Pseudomonadati</taxon>
        <taxon>Bacteroidota</taxon>
        <taxon>Flavobacteriia</taxon>
        <taxon>Flavobacteriales</taxon>
        <taxon>Flavobacteriaceae</taxon>
        <taxon>Leeuwenhoekiella</taxon>
    </lineage>
</organism>